<keyword evidence="4" id="KW-1133">Transmembrane helix</keyword>
<dbReference type="EMBL" id="JAINUG010000282">
    <property type="protein sequence ID" value="KAJ8383947.1"/>
    <property type="molecule type" value="Genomic_DNA"/>
</dbReference>
<organism evidence="7 8">
    <name type="scientific">Aldrovandia affinis</name>
    <dbReference type="NCBI Taxonomy" id="143900"/>
    <lineage>
        <taxon>Eukaryota</taxon>
        <taxon>Metazoa</taxon>
        <taxon>Chordata</taxon>
        <taxon>Craniata</taxon>
        <taxon>Vertebrata</taxon>
        <taxon>Euteleostomi</taxon>
        <taxon>Actinopterygii</taxon>
        <taxon>Neopterygii</taxon>
        <taxon>Teleostei</taxon>
        <taxon>Notacanthiformes</taxon>
        <taxon>Halosauridae</taxon>
        <taxon>Aldrovandia</taxon>
    </lineage>
</organism>
<evidence type="ECO:0000313" key="8">
    <source>
        <dbReference type="Proteomes" id="UP001221898"/>
    </source>
</evidence>
<comment type="subcellular location">
    <subcellularLocation>
        <location evidence="1">Membrane</location>
    </subcellularLocation>
</comment>
<dbReference type="InterPro" id="IPR012561">
    <property type="entry name" value="Ferlin_B-domain"/>
</dbReference>
<dbReference type="GO" id="GO:0016020">
    <property type="term" value="C:membrane"/>
    <property type="evidence" value="ECO:0007669"/>
    <property type="project" value="UniProtKB-SubCell"/>
</dbReference>
<evidence type="ECO:0000256" key="3">
    <source>
        <dbReference type="ARBA" id="ARBA00022737"/>
    </source>
</evidence>
<evidence type="ECO:0000256" key="5">
    <source>
        <dbReference type="ARBA" id="ARBA00023136"/>
    </source>
</evidence>
<reference evidence="7" key="1">
    <citation type="journal article" date="2023" name="Science">
        <title>Genome structures resolve the early diversification of teleost fishes.</title>
        <authorList>
            <person name="Parey E."/>
            <person name="Louis A."/>
            <person name="Montfort J."/>
            <person name="Bouchez O."/>
            <person name="Roques C."/>
            <person name="Iampietro C."/>
            <person name="Lluch J."/>
            <person name="Castinel A."/>
            <person name="Donnadieu C."/>
            <person name="Desvignes T."/>
            <person name="Floi Bucao C."/>
            <person name="Jouanno E."/>
            <person name="Wen M."/>
            <person name="Mejri S."/>
            <person name="Dirks R."/>
            <person name="Jansen H."/>
            <person name="Henkel C."/>
            <person name="Chen W.J."/>
            <person name="Zahm M."/>
            <person name="Cabau C."/>
            <person name="Klopp C."/>
            <person name="Thompson A.W."/>
            <person name="Robinson-Rechavi M."/>
            <person name="Braasch I."/>
            <person name="Lecointre G."/>
            <person name="Bobe J."/>
            <person name="Postlethwait J.H."/>
            <person name="Berthelot C."/>
            <person name="Roest Crollius H."/>
            <person name="Guiguen Y."/>
        </authorList>
    </citation>
    <scope>NUCLEOTIDE SEQUENCE</scope>
    <source>
        <strain evidence="7">NC1722</strain>
    </source>
</reference>
<dbReference type="Pfam" id="PF08150">
    <property type="entry name" value="FerB"/>
    <property type="match status" value="1"/>
</dbReference>
<evidence type="ECO:0000313" key="7">
    <source>
        <dbReference type="EMBL" id="KAJ8383947.1"/>
    </source>
</evidence>
<keyword evidence="3" id="KW-0677">Repeat</keyword>
<dbReference type="PANTHER" id="PTHR12546">
    <property type="entry name" value="FER-1-LIKE"/>
    <property type="match status" value="1"/>
</dbReference>
<dbReference type="GO" id="GO:0007009">
    <property type="term" value="P:plasma membrane organization"/>
    <property type="evidence" value="ECO:0007669"/>
    <property type="project" value="TreeGrafter"/>
</dbReference>
<sequence>MSAFSAPDRRFIAFAEKKVKGNHLTILDKKRLMLCRDELESMVNEVKSITEEKRKILSVKNMLQEALKLNQRLRFLVVEPQHTIPDVFVWMLSNNKRVAYARIAARHLLYSACADHRGGTVARSRPCFSRYP</sequence>
<evidence type="ECO:0000256" key="2">
    <source>
        <dbReference type="ARBA" id="ARBA00022692"/>
    </source>
</evidence>
<evidence type="ECO:0000259" key="6">
    <source>
        <dbReference type="SMART" id="SM01201"/>
    </source>
</evidence>
<proteinExistence type="predicted"/>
<keyword evidence="2" id="KW-0812">Transmembrane</keyword>
<dbReference type="AlphaFoldDB" id="A0AAD7RHD4"/>
<evidence type="ECO:0000256" key="4">
    <source>
        <dbReference type="ARBA" id="ARBA00022989"/>
    </source>
</evidence>
<accession>A0AAD7RHD4</accession>
<comment type="caution">
    <text evidence="7">The sequence shown here is derived from an EMBL/GenBank/DDBJ whole genome shotgun (WGS) entry which is preliminary data.</text>
</comment>
<keyword evidence="5" id="KW-0472">Membrane</keyword>
<gene>
    <name evidence="7" type="ORF">AAFF_G00213160</name>
</gene>
<evidence type="ECO:0000256" key="1">
    <source>
        <dbReference type="ARBA" id="ARBA00004370"/>
    </source>
</evidence>
<dbReference type="PANTHER" id="PTHR12546:SF37">
    <property type="entry name" value="FER-1-LIKE 6 (C. ELEGANS)"/>
    <property type="match status" value="1"/>
</dbReference>
<dbReference type="SMART" id="SM01201">
    <property type="entry name" value="FerB"/>
    <property type="match status" value="1"/>
</dbReference>
<dbReference type="Proteomes" id="UP001221898">
    <property type="component" value="Unassembled WGS sequence"/>
</dbReference>
<feature type="domain" description="Ferlin B-domain" evidence="6">
    <location>
        <begin position="80"/>
        <end position="132"/>
    </location>
</feature>
<keyword evidence="8" id="KW-1185">Reference proteome</keyword>
<dbReference type="InterPro" id="IPR037721">
    <property type="entry name" value="Ferlin"/>
</dbReference>
<protein>
    <recommendedName>
        <fullName evidence="6">Ferlin B-domain domain-containing protein</fullName>
    </recommendedName>
</protein>
<name>A0AAD7RHD4_9TELE</name>